<evidence type="ECO:0000256" key="12">
    <source>
        <dbReference type="ARBA" id="ARBA00030857"/>
    </source>
</evidence>
<evidence type="ECO:0000256" key="14">
    <source>
        <dbReference type="ARBA" id="ARBA00048021"/>
    </source>
</evidence>
<accession>A0A2W6AJ65</accession>
<evidence type="ECO:0000256" key="9">
    <source>
        <dbReference type="ARBA" id="ARBA00022898"/>
    </source>
</evidence>
<dbReference type="InterPro" id="IPR050103">
    <property type="entry name" value="Class-III_PLP-dep_AT"/>
</dbReference>
<comment type="catalytic activity">
    <reaction evidence="14">
        <text>4-aminobutanoate + 2-oxoglutarate = succinate semialdehyde + L-glutamate</text>
        <dbReference type="Rhea" id="RHEA:23352"/>
        <dbReference type="ChEBI" id="CHEBI:16810"/>
        <dbReference type="ChEBI" id="CHEBI:29985"/>
        <dbReference type="ChEBI" id="CHEBI:57706"/>
        <dbReference type="ChEBI" id="CHEBI:59888"/>
        <dbReference type="EC" id="2.6.1.19"/>
    </reaction>
</comment>
<sequence>MPDLAVRRSESAGVWRERDAELISPAYSRYTDLVVDHAKGAHLYTVDGRDVLDFGCGIGVTNLGHLHPAVVGAVHEQVDKLWHTSVTTLHPTMIEAAAALVSIAPDGLDQVFLNNSGAEAVESSIKLARRATGRTDVIAFTGGFHGRTYGALTLTASKAKYRNGVGPFLPGVHHVRYPNCFRYCDHHPDEPCPIARGDEIEHLFKTIVPSDTVAAIIVEPLQGEGGFVVPPAAFLPRLREICDEHGILLVCDEVQSGFGRTGRFFCVEHSGVRPDIMCVAKAFGNGLPIAAIVATHAVMSAWNPGEHGTTYGGNAVACAAAVAVIETMRA</sequence>
<evidence type="ECO:0000313" key="17">
    <source>
        <dbReference type="EMBL" id="PZR77771.1"/>
    </source>
</evidence>
<dbReference type="PANTHER" id="PTHR11986">
    <property type="entry name" value="AMINOTRANSFERASE CLASS III"/>
    <property type="match status" value="1"/>
</dbReference>
<evidence type="ECO:0000256" key="16">
    <source>
        <dbReference type="RuleBase" id="RU003560"/>
    </source>
</evidence>
<evidence type="ECO:0000256" key="8">
    <source>
        <dbReference type="ARBA" id="ARBA00022679"/>
    </source>
</evidence>
<dbReference type="GO" id="GO:0047298">
    <property type="term" value="F:(S)-3-amino-2-methylpropionate transaminase activity"/>
    <property type="evidence" value="ECO:0007669"/>
    <property type="project" value="UniProtKB-EC"/>
</dbReference>
<dbReference type="EC" id="2.6.1.22" evidence="5"/>
<dbReference type="Pfam" id="PF00202">
    <property type="entry name" value="Aminotran_3"/>
    <property type="match status" value="1"/>
</dbReference>
<evidence type="ECO:0000256" key="15">
    <source>
        <dbReference type="ARBA" id="ARBA00050054"/>
    </source>
</evidence>
<name>A0A2W6AJ65_9BACT</name>
<keyword evidence="9 16" id="KW-0663">Pyridoxal phosphate</keyword>
<dbReference type="SUPFAM" id="SSF53383">
    <property type="entry name" value="PLP-dependent transferases"/>
    <property type="match status" value="1"/>
</dbReference>
<evidence type="ECO:0000256" key="11">
    <source>
        <dbReference type="ARBA" id="ARBA00030204"/>
    </source>
</evidence>
<dbReference type="PROSITE" id="PS00600">
    <property type="entry name" value="AA_TRANSFER_CLASS_3"/>
    <property type="match status" value="1"/>
</dbReference>
<evidence type="ECO:0000256" key="1">
    <source>
        <dbReference type="ARBA" id="ARBA00001750"/>
    </source>
</evidence>
<dbReference type="Gene3D" id="3.90.1150.10">
    <property type="entry name" value="Aspartate Aminotransferase, domain 1"/>
    <property type="match status" value="1"/>
</dbReference>
<dbReference type="PIRSF" id="PIRSF000521">
    <property type="entry name" value="Transaminase_4ab_Lys_Orn"/>
    <property type="match status" value="1"/>
</dbReference>
<evidence type="ECO:0000256" key="2">
    <source>
        <dbReference type="ARBA" id="ARBA00001933"/>
    </source>
</evidence>
<dbReference type="GO" id="GO:0034386">
    <property type="term" value="F:4-aminobutyrate:2-oxoglutarate transaminase activity"/>
    <property type="evidence" value="ECO:0007669"/>
    <property type="project" value="UniProtKB-EC"/>
</dbReference>
<proteinExistence type="inferred from homology"/>
<dbReference type="Gene3D" id="3.40.640.10">
    <property type="entry name" value="Type I PLP-dependent aspartate aminotransferase-like (Major domain)"/>
    <property type="match status" value="1"/>
</dbReference>
<dbReference type="InterPro" id="IPR015422">
    <property type="entry name" value="PyrdxlP-dep_Trfase_small"/>
</dbReference>
<comment type="pathway">
    <text evidence="3">Amino-acid degradation; 4-aminobutanoate degradation.</text>
</comment>
<keyword evidence="8" id="KW-0808">Transferase</keyword>
<dbReference type="InterPro" id="IPR049704">
    <property type="entry name" value="Aminotrans_3_PPA_site"/>
</dbReference>
<evidence type="ECO:0000313" key="18">
    <source>
        <dbReference type="Proteomes" id="UP000248724"/>
    </source>
</evidence>
<dbReference type="EMBL" id="QHBU01000282">
    <property type="protein sequence ID" value="PZR77771.1"/>
    <property type="molecule type" value="Genomic_DNA"/>
</dbReference>
<comment type="caution">
    <text evidence="17">The sequence shown here is derived from an EMBL/GenBank/DDBJ whole genome shotgun (WGS) entry which is preliminary data.</text>
</comment>
<organism evidence="17 18">
    <name type="scientific">Candidatus Aeolococcus gillhamiae</name>
    <dbReference type="NCBI Taxonomy" id="3127015"/>
    <lineage>
        <taxon>Bacteria</taxon>
        <taxon>Bacillati</taxon>
        <taxon>Candidatus Dormiibacterota</taxon>
        <taxon>Candidatus Dormibacteria</taxon>
        <taxon>Candidatus Aeolococcales</taxon>
        <taxon>Candidatus Aeolococcaceae</taxon>
        <taxon>Candidatus Aeolococcus</taxon>
    </lineage>
</organism>
<dbReference type="GO" id="GO:0030170">
    <property type="term" value="F:pyridoxal phosphate binding"/>
    <property type="evidence" value="ECO:0007669"/>
    <property type="project" value="InterPro"/>
</dbReference>
<comment type="similarity">
    <text evidence="4 16">Belongs to the class-III pyridoxal-phosphate-dependent aminotransferase family.</text>
</comment>
<evidence type="ECO:0000256" key="3">
    <source>
        <dbReference type="ARBA" id="ARBA00005176"/>
    </source>
</evidence>
<dbReference type="InterPro" id="IPR005814">
    <property type="entry name" value="Aminotrans_3"/>
</dbReference>
<reference evidence="17 18" key="1">
    <citation type="journal article" date="2017" name="Nature">
        <title>Atmospheric trace gases support primary production in Antarctic desert surface soil.</title>
        <authorList>
            <person name="Ji M."/>
            <person name="Greening C."/>
            <person name="Vanwonterghem I."/>
            <person name="Carere C.R."/>
            <person name="Bay S.K."/>
            <person name="Steen J.A."/>
            <person name="Montgomery K."/>
            <person name="Lines T."/>
            <person name="Beardall J."/>
            <person name="van Dorst J."/>
            <person name="Snape I."/>
            <person name="Stott M.B."/>
            <person name="Hugenholtz P."/>
            <person name="Ferrari B.C."/>
        </authorList>
    </citation>
    <scope>NUCLEOTIDE SEQUENCE [LARGE SCALE GENOMIC DNA]</scope>
    <source>
        <strain evidence="17">RRmetagenome_bin12</strain>
    </source>
</reference>
<dbReference type="FunFam" id="3.40.640.10:FF:000013">
    <property type="entry name" value="4-aminobutyrate aminotransferase"/>
    <property type="match status" value="1"/>
</dbReference>
<dbReference type="AlphaFoldDB" id="A0A2W6AJ65"/>
<evidence type="ECO:0000256" key="4">
    <source>
        <dbReference type="ARBA" id="ARBA00008954"/>
    </source>
</evidence>
<dbReference type="EC" id="2.6.1.19" evidence="6"/>
<dbReference type="Proteomes" id="UP000248724">
    <property type="component" value="Unassembled WGS sequence"/>
</dbReference>
<protein>
    <recommendedName>
        <fullName evidence="12">(S)-3-amino-2-methylpropionate transaminase</fullName>
        <ecNumber evidence="6">2.6.1.19</ecNumber>
        <ecNumber evidence="5">2.6.1.22</ecNumber>
    </recommendedName>
    <alternativeName>
        <fullName evidence="13">GABA aminotransferase</fullName>
    </alternativeName>
    <alternativeName>
        <fullName evidence="11">Gamma-amino-N-butyrate transaminase</fullName>
    </alternativeName>
    <alternativeName>
        <fullName evidence="15">Glutamate:succinic semialdehyde transaminase</fullName>
    </alternativeName>
    <alternativeName>
        <fullName evidence="10">L-AIBAT</fullName>
    </alternativeName>
</protein>
<dbReference type="GO" id="GO:0042802">
    <property type="term" value="F:identical protein binding"/>
    <property type="evidence" value="ECO:0007669"/>
    <property type="project" value="TreeGrafter"/>
</dbReference>
<evidence type="ECO:0000256" key="7">
    <source>
        <dbReference type="ARBA" id="ARBA00022576"/>
    </source>
</evidence>
<dbReference type="InterPro" id="IPR015421">
    <property type="entry name" value="PyrdxlP-dep_Trfase_major"/>
</dbReference>
<evidence type="ECO:0000256" key="10">
    <source>
        <dbReference type="ARBA" id="ARBA00029760"/>
    </source>
</evidence>
<comment type="cofactor">
    <cofactor evidence="2">
        <name>pyridoxal 5'-phosphate</name>
        <dbReference type="ChEBI" id="CHEBI:597326"/>
    </cofactor>
</comment>
<gene>
    <name evidence="17" type="ORF">DLM65_14795</name>
</gene>
<evidence type="ECO:0000256" key="13">
    <source>
        <dbReference type="ARBA" id="ARBA00031787"/>
    </source>
</evidence>
<keyword evidence="7 17" id="KW-0032">Aminotransferase</keyword>
<evidence type="ECO:0000256" key="5">
    <source>
        <dbReference type="ARBA" id="ARBA00012876"/>
    </source>
</evidence>
<dbReference type="InterPro" id="IPR015424">
    <property type="entry name" value="PyrdxlP-dep_Trfase"/>
</dbReference>
<dbReference type="CDD" id="cd00610">
    <property type="entry name" value="OAT_like"/>
    <property type="match status" value="1"/>
</dbReference>
<feature type="non-terminal residue" evidence="17">
    <location>
        <position position="330"/>
    </location>
</feature>
<comment type="catalytic activity">
    <reaction evidence="1">
        <text>(S)-3-amino-2-methylpropanoate + 2-oxoglutarate = 2-methyl-3-oxopropanoate + L-glutamate</text>
        <dbReference type="Rhea" id="RHEA:13993"/>
        <dbReference type="ChEBI" id="CHEBI:16810"/>
        <dbReference type="ChEBI" id="CHEBI:29985"/>
        <dbReference type="ChEBI" id="CHEBI:57700"/>
        <dbReference type="ChEBI" id="CHEBI:58655"/>
        <dbReference type="EC" id="2.6.1.22"/>
    </reaction>
</comment>
<evidence type="ECO:0000256" key="6">
    <source>
        <dbReference type="ARBA" id="ARBA00012912"/>
    </source>
</evidence>